<gene>
    <name evidence="4" type="ORF">FRD01_20585</name>
</gene>
<dbReference type="InterPro" id="IPR023188">
    <property type="entry name" value="DPS_DNA-bd_CS"/>
</dbReference>
<evidence type="ECO:0000256" key="2">
    <source>
        <dbReference type="RuleBase" id="RU003875"/>
    </source>
</evidence>
<organism evidence="4 5">
    <name type="scientific">Microvenator marinus</name>
    <dbReference type="NCBI Taxonomy" id="2600177"/>
    <lineage>
        <taxon>Bacteria</taxon>
        <taxon>Deltaproteobacteria</taxon>
        <taxon>Bradymonadales</taxon>
        <taxon>Microvenatoraceae</taxon>
        <taxon>Microvenator</taxon>
    </lineage>
</organism>
<evidence type="ECO:0000313" key="5">
    <source>
        <dbReference type="Proteomes" id="UP000321595"/>
    </source>
</evidence>
<dbReference type="EMBL" id="CP042467">
    <property type="protein sequence ID" value="QED29589.1"/>
    <property type="molecule type" value="Genomic_DNA"/>
</dbReference>
<evidence type="ECO:0000256" key="1">
    <source>
        <dbReference type="ARBA" id="ARBA00009497"/>
    </source>
</evidence>
<dbReference type="PANTHER" id="PTHR42932">
    <property type="entry name" value="GENERAL STRESS PROTEIN 20U"/>
    <property type="match status" value="1"/>
</dbReference>
<dbReference type="OrthoDB" id="9797687at2"/>
<comment type="similarity">
    <text evidence="1 2">Belongs to the Dps family.</text>
</comment>
<dbReference type="RefSeq" id="WP_146962822.1">
    <property type="nucleotide sequence ID" value="NZ_CP042467.1"/>
</dbReference>
<dbReference type="PRINTS" id="PR01346">
    <property type="entry name" value="HELNAPAPROT"/>
</dbReference>
<dbReference type="Pfam" id="PF00210">
    <property type="entry name" value="Ferritin"/>
    <property type="match status" value="1"/>
</dbReference>
<dbReference type="PANTHER" id="PTHR42932:SF1">
    <property type="entry name" value="GENERAL STRESS PROTEIN 20U"/>
    <property type="match status" value="1"/>
</dbReference>
<feature type="domain" description="Ferritin/DPS" evidence="3">
    <location>
        <begin position="7"/>
        <end position="144"/>
    </location>
</feature>
<dbReference type="AlphaFoldDB" id="A0A5B8Y1P5"/>
<dbReference type="PROSITE" id="PS00818">
    <property type="entry name" value="DPS_1"/>
    <property type="match status" value="1"/>
</dbReference>
<dbReference type="InterPro" id="IPR002177">
    <property type="entry name" value="DPS_DNA-bd"/>
</dbReference>
<dbReference type="InterPro" id="IPR009078">
    <property type="entry name" value="Ferritin-like_SF"/>
</dbReference>
<accession>A0A5B8Y1P5</accession>
<dbReference type="PIRSF" id="PIRSF005900">
    <property type="entry name" value="Dps"/>
    <property type="match status" value="1"/>
</dbReference>
<dbReference type="Proteomes" id="UP000321595">
    <property type="component" value="Chromosome"/>
</dbReference>
<proteinExistence type="inferred from homology"/>
<dbReference type="CDD" id="cd01043">
    <property type="entry name" value="DPS"/>
    <property type="match status" value="1"/>
</dbReference>
<dbReference type="PROSITE" id="PS00819">
    <property type="entry name" value="DPS_2"/>
    <property type="match status" value="1"/>
</dbReference>
<keyword evidence="5" id="KW-1185">Reference proteome</keyword>
<reference evidence="4 5" key="1">
    <citation type="submission" date="2019-08" db="EMBL/GenBank/DDBJ databases">
        <authorList>
            <person name="Liang Q."/>
        </authorList>
    </citation>
    <scope>NUCLEOTIDE SEQUENCE [LARGE SCALE GENOMIC DNA]</scope>
    <source>
        <strain evidence="4 5">V1718</strain>
    </source>
</reference>
<dbReference type="GO" id="GO:0016722">
    <property type="term" value="F:oxidoreductase activity, acting on metal ions"/>
    <property type="evidence" value="ECO:0007669"/>
    <property type="project" value="InterPro"/>
</dbReference>
<evidence type="ECO:0000313" key="4">
    <source>
        <dbReference type="EMBL" id="QED29589.1"/>
    </source>
</evidence>
<dbReference type="InterPro" id="IPR008331">
    <property type="entry name" value="Ferritin_DPS_dom"/>
</dbReference>
<evidence type="ECO:0000259" key="3">
    <source>
        <dbReference type="Pfam" id="PF00210"/>
    </source>
</evidence>
<dbReference type="GO" id="GO:0008199">
    <property type="term" value="F:ferric iron binding"/>
    <property type="evidence" value="ECO:0007669"/>
    <property type="project" value="InterPro"/>
</dbReference>
<dbReference type="InterPro" id="IPR012347">
    <property type="entry name" value="Ferritin-like"/>
</dbReference>
<dbReference type="SUPFAM" id="SSF47240">
    <property type="entry name" value="Ferritin-like"/>
    <property type="match status" value="1"/>
</dbReference>
<name>A0A5B8Y1P5_9DELT</name>
<dbReference type="KEGG" id="bbae:FRD01_20585"/>
<dbReference type="Gene3D" id="1.20.1260.10">
    <property type="match status" value="1"/>
</dbReference>
<sequence length="145" mass="16398">MSNDIVKEMNLLLADEMVFYQKLRNFHWNVRGPAFFQLHTKFEEMYTASSLTVDQIAERIRALGGRPLSTMKEFLDSSRISEQSDVPSANHMVGELQSDLEKLVEFTNGLRKSAGNAGDDTTVALMDDLADAHEQDAWMLKAWLG</sequence>
<protein>
    <submittedName>
        <fullName evidence="4">DNA starvation/stationary phase protection protein</fullName>
    </submittedName>
</protein>